<dbReference type="EMBL" id="JGZI01000009">
    <property type="protein sequence ID" value="KFI82199.1"/>
    <property type="molecule type" value="Genomic_DNA"/>
</dbReference>
<evidence type="ECO:0000313" key="8">
    <source>
        <dbReference type="Proteomes" id="UP000029050"/>
    </source>
</evidence>
<comment type="caution">
    <text evidence="4">Lacks conserved residue(s) required for the propagation of feature annotation.</text>
</comment>
<dbReference type="InterPro" id="IPR020094">
    <property type="entry name" value="TruA/RsuA/RluB/E/F_N"/>
</dbReference>
<dbReference type="eggNOG" id="COG0101">
    <property type="taxonomic scope" value="Bacteria"/>
</dbReference>
<dbReference type="InterPro" id="IPR020097">
    <property type="entry name" value="PsdUridine_synth_TruA_a/b_dom"/>
</dbReference>
<keyword evidence="3 4" id="KW-0413">Isomerase</keyword>
<organism evidence="7 8">
    <name type="scientific">Bifidobacterium psychraerophilum</name>
    <dbReference type="NCBI Taxonomy" id="218140"/>
    <lineage>
        <taxon>Bacteria</taxon>
        <taxon>Bacillati</taxon>
        <taxon>Actinomycetota</taxon>
        <taxon>Actinomycetes</taxon>
        <taxon>Bifidobacteriales</taxon>
        <taxon>Bifidobacteriaceae</taxon>
        <taxon>Bifidobacterium</taxon>
    </lineage>
</organism>
<evidence type="ECO:0000256" key="5">
    <source>
        <dbReference type="RuleBase" id="RU003792"/>
    </source>
</evidence>
<comment type="function">
    <text evidence="4">Formation of pseudouridine at positions 38, 39 and 40 in the anticodon stem and loop of transfer RNAs.</text>
</comment>
<dbReference type="NCBIfam" id="TIGR00071">
    <property type="entry name" value="hisT_truA"/>
    <property type="match status" value="1"/>
</dbReference>
<dbReference type="GO" id="GO:0160147">
    <property type="term" value="F:tRNA pseudouridine(38-40) synthase activity"/>
    <property type="evidence" value="ECO:0007669"/>
    <property type="project" value="UniProtKB-EC"/>
</dbReference>
<dbReference type="GO" id="GO:0031119">
    <property type="term" value="P:tRNA pseudouridine synthesis"/>
    <property type="evidence" value="ECO:0007669"/>
    <property type="project" value="UniProtKB-UniRule"/>
</dbReference>
<keyword evidence="8" id="KW-1185">Reference proteome</keyword>
<accession>A0A087CFZ9</accession>
<reference evidence="7 8" key="1">
    <citation type="submission" date="2014-03" db="EMBL/GenBank/DDBJ databases">
        <title>Genomics of Bifidobacteria.</title>
        <authorList>
            <person name="Ventura M."/>
            <person name="Milani C."/>
            <person name="Lugli G.A."/>
        </authorList>
    </citation>
    <scope>NUCLEOTIDE SEQUENCE [LARGE SCALE GENOMIC DNA]</scope>
    <source>
        <strain evidence="7 8">LMG 21775</strain>
    </source>
</reference>
<dbReference type="InterPro" id="IPR020095">
    <property type="entry name" value="PsdUridine_synth_TruA_C"/>
</dbReference>
<dbReference type="InterPro" id="IPR001406">
    <property type="entry name" value="PsdUridine_synth_TruA"/>
</dbReference>
<comment type="similarity">
    <text evidence="1 4 5">Belongs to the tRNA pseudouridine synthase TruA family.</text>
</comment>
<evidence type="ECO:0000313" key="7">
    <source>
        <dbReference type="EMBL" id="KFI82199.1"/>
    </source>
</evidence>
<dbReference type="SUPFAM" id="SSF55120">
    <property type="entry name" value="Pseudouridine synthase"/>
    <property type="match status" value="1"/>
</dbReference>
<evidence type="ECO:0000256" key="1">
    <source>
        <dbReference type="ARBA" id="ARBA00009375"/>
    </source>
</evidence>
<comment type="caution">
    <text evidence="7">The sequence shown here is derived from an EMBL/GenBank/DDBJ whole genome shotgun (WGS) entry which is preliminary data.</text>
</comment>
<dbReference type="InterPro" id="IPR020103">
    <property type="entry name" value="PsdUridine_synth_cat_dom_sf"/>
</dbReference>
<keyword evidence="2 4" id="KW-0819">tRNA processing</keyword>
<dbReference type="Gene3D" id="3.30.70.580">
    <property type="entry name" value="Pseudouridine synthase I, catalytic domain, N-terminal subdomain"/>
    <property type="match status" value="1"/>
</dbReference>
<dbReference type="GO" id="GO:0003723">
    <property type="term" value="F:RNA binding"/>
    <property type="evidence" value="ECO:0007669"/>
    <property type="project" value="InterPro"/>
</dbReference>
<sequence>MVGDRCTVLLRPDSHKIVRPQLCRDTMALPSPLRAGRASVWKRYERMVAVTRLRIDCAYDGSDFHGWARQPGLRTVQGVMEDCLNRILHVIQSPGLHLVVAGRTDTGVHASNQTCHLDIDDDVLARAIGHLDMQAIPALELRMRHALPDDIAIRRISLAPDGFDARFSALERLYVYRVSDGSTTPDPRLRHCVTAVRGTLDIDAMNEMMAMCVGLHDFGSFATPSPGGTTIREVKFARWSRTPASPSPYDGSGSISLEDGGLISLTIIADAFARSMVRSLVNVAIQIGLGKRELSWFVEKLRHPRREGLTGPAAAAGLTLEHIEYPSDDQLAERAELIRAKRQLPEKGAQPRT</sequence>
<feature type="domain" description="Pseudouridine synthase I TruA alpha/beta" evidence="6">
    <location>
        <begin position="210"/>
        <end position="326"/>
    </location>
</feature>
<evidence type="ECO:0000259" key="6">
    <source>
        <dbReference type="Pfam" id="PF01416"/>
    </source>
</evidence>
<dbReference type="PANTHER" id="PTHR11142">
    <property type="entry name" value="PSEUDOURIDYLATE SYNTHASE"/>
    <property type="match status" value="1"/>
</dbReference>
<feature type="active site" description="Nucleophile" evidence="4">
    <location>
        <position position="105"/>
    </location>
</feature>
<comment type="subunit">
    <text evidence="4">Homodimer.</text>
</comment>
<comment type="catalytic activity">
    <reaction evidence="4 5">
        <text>uridine(38/39/40) in tRNA = pseudouridine(38/39/40) in tRNA</text>
        <dbReference type="Rhea" id="RHEA:22376"/>
        <dbReference type="Rhea" id="RHEA-COMP:10085"/>
        <dbReference type="Rhea" id="RHEA-COMP:10087"/>
        <dbReference type="ChEBI" id="CHEBI:65314"/>
        <dbReference type="ChEBI" id="CHEBI:65315"/>
        <dbReference type="EC" id="5.4.99.12"/>
    </reaction>
</comment>
<evidence type="ECO:0000256" key="3">
    <source>
        <dbReference type="ARBA" id="ARBA00023235"/>
    </source>
</evidence>
<dbReference type="PANTHER" id="PTHR11142:SF0">
    <property type="entry name" value="TRNA PSEUDOURIDINE SYNTHASE-LIKE 1"/>
    <property type="match status" value="1"/>
</dbReference>
<dbReference type="Proteomes" id="UP000029050">
    <property type="component" value="Unassembled WGS sequence"/>
</dbReference>
<dbReference type="HAMAP" id="MF_00171">
    <property type="entry name" value="TruA"/>
    <property type="match status" value="1"/>
</dbReference>
<dbReference type="STRING" id="218140.BPSY_1048"/>
<evidence type="ECO:0000256" key="2">
    <source>
        <dbReference type="ARBA" id="ARBA00022694"/>
    </source>
</evidence>
<proteinExistence type="inferred from homology"/>
<protein>
    <recommendedName>
        <fullName evidence="4">tRNA pseudouridine synthase A</fullName>
        <ecNumber evidence="4">5.4.99.12</ecNumber>
    </recommendedName>
    <alternativeName>
        <fullName evidence="4">tRNA pseudouridine(38-40) synthase</fullName>
    </alternativeName>
    <alternativeName>
        <fullName evidence="4">tRNA pseudouridylate synthase I</fullName>
    </alternativeName>
    <alternativeName>
        <fullName evidence="4">tRNA-uridine isomerase I</fullName>
    </alternativeName>
</protein>
<gene>
    <name evidence="4" type="primary">truA</name>
    <name evidence="7" type="ORF">BPSY_1048</name>
</gene>
<dbReference type="EC" id="5.4.99.12" evidence="4"/>
<name>A0A087CFZ9_9BIFI</name>
<dbReference type="Pfam" id="PF01416">
    <property type="entry name" value="PseudoU_synth_1"/>
    <property type="match status" value="1"/>
</dbReference>
<evidence type="ECO:0000256" key="4">
    <source>
        <dbReference type="HAMAP-Rule" id="MF_00171"/>
    </source>
</evidence>
<dbReference type="AlphaFoldDB" id="A0A087CFZ9"/>
<dbReference type="Gene3D" id="3.30.70.660">
    <property type="entry name" value="Pseudouridine synthase I, catalytic domain, C-terminal subdomain"/>
    <property type="match status" value="1"/>
</dbReference>
<dbReference type="CDD" id="cd02570">
    <property type="entry name" value="PseudoU_synth_EcTruA"/>
    <property type="match status" value="1"/>
</dbReference>
<feature type="binding site" evidence="4">
    <location>
        <position position="174"/>
    </location>
    <ligand>
        <name>substrate</name>
    </ligand>
</feature>